<dbReference type="OrthoDB" id="2531053at2"/>
<dbReference type="STRING" id="648782.SAMN04488554_0680"/>
<dbReference type="Pfam" id="PF01547">
    <property type="entry name" value="SBP_bac_1"/>
    <property type="match status" value="1"/>
</dbReference>
<accession>A0A1H5DHC0</accession>
<evidence type="ECO:0000313" key="1">
    <source>
        <dbReference type="EMBL" id="SED78237.1"/>
    </source>
</evidence>
<dbReference type="PROSITE" id="PS51257">
    <property type="entry name" value="PROKAR_LIPOPROTEIN"/>
    <property type="match status" value="1"/>
</dbReference>
<evidence type="ECO:0000313" key="2">
    <source>
        <dbReference type="Proteomes" id="UP000199220"/>
    </source>
</evidence>
<dbReference type="AlphaFoldDB" id="A0A1H5DHC0"/>
<dbReference type="PANTHER" id="PTHR43649:SF30">
    <property type="entry name" value="ABC TRANSPORTER SUBSTRATE-BINDING PROTEIN"/>
    <property type="match status" value="1"/>
</dbReference>
<dbReference type="InterPro" id="IPR006059">
    <property type="entry name" value="SBP"/>
</dbReference>
<dbReference type="PROSITE" id="PS51318">
    <property type="entry name" value="TAT"/>
    <property type="match status" value="1"/>
</dbReference>
<dbReference type="Proteomes" id="UP000199220">
    <property type="component" value="Unassembled WGS sequence"/>
</dbReference>
<organism evidence="1 2">
    <name type="scientific">Ruania alba</name>
    <dbReference type="NCBI Taxonomy" id="648782"/>
    <lineage>
        <taxon>Bacteria</taxon>
        <taxon>Bacillati</taxon>
        <taxon>Actinomycetota</taxon>
        <taxon>Actinomycetes</taxon>
        <taxon>Micrococcales</taxon>
        <taxon>Ruaniaceae</taxon>
        <taxon>Ruania</taxon>
    </lineage>
</organism>
<dbReference type="InterPro" id="IPR050490">
    <property type="entry name" value="Bact_solute-bd_prot1"/>
</dbReference>
<sequence>MKSQGYRTPALRRRSFLTVTGASVAAMIGASGCSRPEDAGGGTEGSALTVTWWGEGDQNTRQSDAIAAFAEDRGVEIETQPTNFEGYFDRLATQVAGGNAPDVFQLYMPTMGEYADRNALHDLSEFLGETIDDTNLETGAIEGSLLEDQLFFLPLGLSTQPALIYDRTVFAELGAPDPDPDWTLDDYVTLLESLTDALGSDGFGSAEFGGDGIVFEAFVRSKGKEAFTTDGALAFESDDLREWLQFWEDLRQRELVVHPRLIEGSGFEASPLITGQAPIAYAYSSKGIQGYASLTDHDLDFLPFPRYDASTDRRELVAPVEWMGLAAESPSHQLGAELLNFLVNDEGAARAMGIGHGVPVNNQIREAFAASGELDPLVQKVYDNVAEAIEFSTPRPMYPAGASELLGGTDPVIDRVNQQVAYGEATVGEATEQFFSEAERLLG</sequence>
<dbReference type="RefSeq" id="WP_089771690.1">
    <property type="nucleotide sequence ID" value="NZ_FNTX01000001.1"/>
</dbReference>
<dbReference type="EMBL" id="FNTX01000001">
    <property type="protein sequence ID" value="SED78237.1"/>
    <property type="molecule type" value="Genomic_DNA"/>
</dbReference>
<keyword evidence="1" id="KW-0813">Transport</keyword>
<keyword evidence="2" id="KW-1185">Reference proteome</keyword>
<protein>
    <submittedName>
        <fullName evidence="1">Multiple sugar transport system substrate-binding protein</fullName>
    </submittedName>
</protein>
<dbReference type="PANTHER" id="PTHR43649">
    <property type="entry name" value="ARABINOSE-BINDING PROTEIN-RELATED"/>
    <property type="match status" value="1"/>
</dbReference>
<dbReference type="Gene3D" id="3.40.190.10">
    <property type="entry name" value="Periplasmic binding protein-like II"/>
    <property type="match status" value="2"/>
</dbReference>
<dbReference type="SUPFAM" id="SSF53850">
    <property type="entry name" value="Periplasmic binding protein-like II"/>
    <property type="match status" value="1"/>
</dbReference>
<proteinExistence type="predicted"/>
<gene>
    <name evidence="1" type="ORF">SAMN04488554_0680</name>
</gene>
<name>A0A1H5DHC0_9MICO</name>
<reference evidence="2" key="1">
    <citation type="submission" date="2016-10" db="EMBL/GenBank/DDBJ databases">
        <authorList>
            <person name="Varghese N."/>
            <person name="Submissions S."/>
        </authorList>
    </citation>
    <scope>NUCLEOTIDE SEQUENCE [LARGE SCALE GENOMIC DNA]</scope>
    <source>
        <strain evidence="2">DSM 21368</strain>
    </source>
</reference>
<keyword evidence="1" id="KW-0762">Sugar transport</keyword>
<dbReference type="InterPro" id="IPR006311">
    <property type="entry name" value="TAT_signal"/>
</dbReference>